<organism evidence="1 2">
    <name type="scientific">Lucilia cuprina</name>
    <name type="common">Green bottle fly</name>
    <name type="synonym">Australian sheep blowfly</name>
    <dbReference type="NCBI Taxonomy" id="7375"/>
    <lineage>
        <taxon>Eukaryota</taxon>
        <taxon>Metazoa</taxon>
        <taxon>Ecdysozoa</taxon>
        <taxon>Arthropoda</taxon>
        <taxon>Hexapoda</taxon>
        <taxon>Insecta</taxon>
        <taxon>Pterygota</taxon>
        <taxon>Neoptera</taxon>
        <taxon>Endopterygota</taxon>
        <taxon>Diptera</taxon>
        <taxon>Brachycera</taxon>
        <taxon>Muscomorpha</taxon>
        <taxon>Oestroidea</taxon>
        <taxon>Calliphoridae</taxon>
        <taxon>Luciliinae</taxon>
        <taxon>Lucilia</taxon>
    </lineage>
</organism>
<evidence type="ECO:0000313" key="2">
    <source>
        <dbReference type="Proteomes" id="UP000037069"/>
    </source>
</evidence>
<dbReference type="EMBL" id="JRES01001473">
    <property type="protein sequence ID" value="KNC22623.1"/>
    <property type="molecule type" value="Genomic_DNA"/>
</dbReference>
<evidence type="ECO:0000313" key="1">
    <source>
        <dbReference type="EMBL" id="KNC22623.1"/>
    </source>
</evidence>
<accession>A0A0L0BRK5</accession>
<sequence length="158" mass="18077">MRLGEAKLHISLGAIEDKSWYKLTGIFAFLEDLHHDKAGDHGNMFLDAVKLHISGAESRVKDVKKALQYNDFVVTFSERSCGRADRVCFTMHNIRFALFVLTKSRPKKCSIDHFRDIDLISHSMIMPKDFVLFLSDALNREIIQISSLLIVFASRYQG</sequence>
<proteinExistence type="predicted"/>
<gene>
    <name evidence="1" type="ORF">FF38_04506</name>
</gene>
<dbReference type="Proteomes" id="UP000037069">
    <property type="component" value="Unassembled WGS sequence"/>
</dbReference>
<name>A0A0L0BRK5_LUCCU</name>
<comment type="caution">
    <text evidence="1">The sequence shown here is derived from an EMBL/GenBank/DDBJ whole genome shotgun (WGS) entry which is preliminary data.</text>
</comment>
<dbReference type="AlphaFoldDB" id="A0A0L0BRK5"/>
<protein>
    <submittedName>
        <fullName evidence="1">Uncharacterized protein</fullName>
    </submittedName>
</protein>
<reference evidence="1 2" key="1">
    <citation type="journal article" date="2015" name="Nat. Commun.">
        <title>Lucilia cuprina genome unlocks parasitic fly biology to underpin future interventions.</title>
        <authorList>
            <person name="Anstead C.A."/>
            <person name="Korhonen P.K."/>
            <person name="Young N.D."/>
            <person name="Hall R.S."/>
            <person name="Jex A.R."/>
            <person name="Murali S.C."/>
            <person name="Hughes D.S."/>
            <person name="Lee S.F."/>
            <person name="Perry T."/>
            <person name="Stroehlein A.J."/>
            <person name="Ansell B.R."/>
            <person name="Breugelmans B."/>
            <person name="Hofmann A."/>
            <person name="Qu J."/>
            <person name="Dugan S."/>
            <person name="Lee S.L."/>
            <person name="Chao H."/>
            <person name="Dinh H."/>
            <person name="Han Y."/>
            <person name="Doddapaneni H.V."/>
            <person name="Worley K.C."/>
            <person name="Muzny D.M."/>
            <person name="Ioannidis P."/>
            <person name="Waterhouse R.M."/>
            <person name="Zdobnov E.M."/>
            <person name="James P.J."/>
            <person name="Bagnall N.H."/>
            <person name="Kotze A.C."/>
            <person name="Gibbs R.A."/>
            <person name="Richards S."/>
            <person name="Batterham P."/>
            <person name="Gasser R.B."/>
        </authorList>
    </citation>
    <scope>NUCLEOTIDE SEQUENCE [LARGE SCALE GENOMIC DNA]</scope>
    <source>
        <strain evidence="1 2">LS</strain>
        <tissue evidence="1">Full body</tissue>
    </source>
</reference>
<keyword evidence="2" id="KW-1185">Reference proteome</keyword>